<accession>A0A8T3C4F2</accession>
<keyword evidence="3" id="KW-1185">Reference proteome</keyword>
<protein>
    <recommendedName>
        <fullName evidence="1">Reverse transcriptase zinc-binding domain-containing protein</fullName>
    </recommendedName>
</protein>
<dbReference type="Pfam" id="PF13966">
    <property type="entry name" value="zf-RVT"/>
    <property type="match status" value="1"/>
</dbReference>
<sequence length="266" mass="31146">MCLPTKWGGRALHSCSTKVGPLRSKLAWKYIYIYDKDSFLHKVFFPKYGYLLDKVDLENSSSNSWKILKIGGNSLRPFIRWRVANGNDIDVFKDTWILEKCINKWPTFITPIDDSRFLVSNLIENGSWNVEQMRRIMGEDLVNLILQTINPGDQGGDKMELLLQVNGRSLSSMVFENLVNHTLSDHYWSWINKAKLNPKVETIWWRIYNNGLPTNEFLEHRRLQRINLCPRNCNVAENKDHLTTNCHKLKEVLSQIKEWGIYFQGI</sequence>
<comment type="caution">
    <text evidence="2">The sequence shown here is derived from an EMBL/GenBank/DDBJ whole genome shotgun (WGS) entry which is preliminary data.</text>
</comment>
<reference evidence="2" key="1">
    <citation type="journal article" date="2022" name="Front. Genet.">
        <title>Chromosome-Scale Assembly of the Dendrobium nobile Genome Provides Insights Into the Molecular Mechanism of the Biosynthesis of the Medicinal Active Ingredient of Dendrobium.</title>
        <authorList>
            <person name="Xu Q."/>
            <person name="Niu S.-C."/>
            <person name="Li K.-L."/>
            <person name="Zheng P.-J."/>
            <person name="Zhang X.-J."/>
            <person name="Jia Y."/>
            <person name="Liu Y."/>
            <person name="Niu Y.-X."/>
            <person name="Yu L.-H."/>
            <person name="Chen D.-F."/>
            <person name="Zhang G.-Q."/>
        </authorList>
    </citation>
    <scope>NUCLEOTIDE SEQUENCE</scope>
    <source>
        <tissue evidence="2">Leaf</tissue>
    </source>
</reference>
<name>A0A8T3C4F2_DENNO</name>
<dbReference type="OrthoDB" id="428918at2759"/>
<dbReference type="AlphaFoldDB" id="A0A8T3C4F2"/>
<proteinExistence type="predicted"/>
<dbReference type="EMBL" id="JAGYWB010000004">
    <property type="protein sequence ID" value="KAI0524577.1"/>
    <property type="molecule type" value="Genomic_DNA"/>
</dbReference>
<dbReference type="InterPro" id="IPR026960">
    <property type="entry name" value="RVT-Znf"/>
</dbReference>
<feature type="domain" description="Reverse transcriptase zinc-binding" evidence="1">
    <location>
        <begin position="174"/>
        <end position="251"/>
    </location>
</feature>
<evidence type="ECO:0000313" key="2">
    <source>
        <dbReference type="EMBL" id="KAI0524577.1"/>
    </source>
</evidence>
<organism evidence="2 3">
    <name type="scientific">Dendrobium nobile</name>
    <name type="common">Orchid</name>
    <dbReference type="NCBI Taxonomy" id="94219"/>
    <lineage>
        <taxon>Eukaryota</taxon>
        <taxon>Viridiplantae</taxon>
        <taxon>Streptophyta</taxon>
        <taxon>Embryophyta</taxon>
        <taxon>Tracheophyta</taxon>
        <taxon>Spermatophyta</taxon>
        <taxon>Magnoliopsida</taxon>
        <taxon>Liliopsida</taxon>
        <taxon>Asparagales</taxon>
        <taxon>Orchidaceae</taxon>
        <taxon>Epidendroideae</taxon>
        <taxon>Malaxideae</taxon>
        <taxon>Dendrobiinae</taxon>
        <taxon>Dendrobium</taxon>
    </lineage>
</organism>
<evidence type="ECO:0000259" key="1">
    <source>
        <dbReference type="Pfam" id="PF13966"/>
    </source>
</evidence>
<gene>
    <name evidence="2" type="ORF">KFK09_003954</name>
</gene>
<evidence type="ECO:0000313" key="3">
    <source>
        <dbReference type="Proteomes" id="UP000829196"/>
    </source>
</evidence>
<dbReference type="Proteomes" id="UP000829196">
    <property type="component" value="Unassembled WGS sequence"/>
</dbReference>